<accession>K0T338</accession>
<sequence>GRGAAPEQPRPPLLAFGGRAGYGSPPVRFPPGPPYGGRGPARSAGQGGEDQEAQRAEGGGRPAVPYPRGRGGRATGRGRDARIGIAIGPPPYPPRSGCPGRRPRRHGLRGIRESECLWAREIAVTTTPLGPLSLDLSPRLVGLFVTASRPCVFVLRGNFMQEDPIYD</sequence>
<reference evidence="2 3" key="1">
    <citation type="journal article" date="2012" name="Genome Biol.">
        <title>Genome and low-iron response of an oceanic diatom adapted to chronic iron limitation.</title>
        <authorList>
            <person name="Lommer M."/>
            <person name="Specht M."/>
            <person name="Roy A.S."/>
            <person name="Kraemer L."/>
            <person name="Andreson R."/>
            <person name="Gutowska M.A."/>
            <person name="Wolf J."/>
            <person name="Bergner S.V."/>
            <person name="Schilhabel M.B."/>
            <person name="Klostermeier U.C."/>
            <person name="Beiko R.G."/>
            <person name="Rosenstiel P."/>
            <person name="Hippler M."/>
            <person name="Laroche J."/>
        </authorList>
    </citation>
    <scope>NUCLEOTIDE SEQUENCE [LARGE SCALE GENOMIC DNA]</scope>
    <source>
        <strain evidence="2 3">CCMP1005</strain>
    </source>
</reference>
<feature type="non-terminal residue" evidence="2">
    <location>
        <position position="1"/>
    </location>
</feature>
<evidence type="ECO:0000256" key="1">
    <source>
        <dbReference type="SAM" id="MobiDB-lite"/>
    </source>
</evidence>
<evidence type="ECO:0000313" key="2">
    <source>
        <dbReference type="EMBL" id="EJK72125.1"/>
    </source>
</evidence>
<gene>
    <name evidence="2" type="ORF">THAOC_06375</name>
</gene>
<feature type="region of interest" description="Disordered" evidence="1">
    <location>
        <begin position="1"/>
        <end position="103"/>
    </location>
</feature>
<keyword evidence="3" id="KW-1185">Reference proteome</keyword>
<evidence type="ECO:0000313" key="3">
    <source>
        <dbReference type="Proteomes" id="UP000266841"/>
    </source>
</evidence>
<dbReference type="AlphaFoldDB" id="K0T338"/>
<name>K0T338_THAOC</name>
<organism evidence="2 3">
    <name type="scientific">Thalassiosira oceanica</name>
    <name type="common">Marine diatom</name>
    <dbReference type="NCBI Taxonomy" id="159749"/>
    <lineage>
        <taxon>Eukaryota</taxon>
        <taxon>Sar</taxon>
        <taxon>Stramenopiles</taxon>
        <taxon>Ochrophyta</taxon>
        <taxon>Bacillariophyta</taxon>
        <taxon>Coscinodiscophyceae</taxon>
        <taxon>Thalassiosirophycidae</taxon>
        <taxon>Thalassiosirales</taxon>
        <taxon>Thalassiosiraceae</taxon>
        <taxon>Thalassiosira</taxon>
    </lineage>
</organism>
<proteinExistence type="predicted"/>
<comment type="caution">
    <text evidence="2">The sequence shown here is derived from an EMBL/GenBank/DDBJ whole genome shotgun (WGS) entry which is preliminary data.</text>
</comment>
<dbReference type="Proteomes" id="UP000266841">
    <property type="component" value="Unassembled WGS sequence"/>
</dbReference>
<protein>
    <submittedName>
        <fullName evidence="2">Uncharacterized protein</fullName>
    </submittedName>
</protein>
<dbReference type="EMBL" id="AGNL01006340">
    <property type="protein sequence ID" value="EJK72125.1"/>
    <property type="molecule type" value="Genomic_DNA"/>
</dbReference>